<evidence type="ECO:0000313" key="1">
    <source>
        <dbReference type="EMBL" id="RYT70686.1"/>
    </source>
</evidence>
<dbReference type="AlphaFoldDB" id="A0A4Q5GQ55"/>
<protein>
    <recommendedName>
        <fullName evidence="3">TraI-like conjugate transposon protein</fullName>
    </recommendedName>
</protein>
<organism evidence="1 2">
    <name type="scientific">Bacteroides eggerthii</name>
    <dbReference type="NCBI Taxonomy" id="28111"/>
    <lineage>
        <taxon>Bacteria</taxon>
        <taxon>Pseudomonadati</taxon>
        <taxon>Bacteroidota</taxon>
        <taxon>Bacteroidia</taxon>
        <taxon>Bacteroidales</taxon>
        <taxon>Bacteroidaceae</taxon>
        <taxon>Bacteroides</taxon>
    </lineage>
</organism>
<accession>A0A4Q5GQ55</accession>
<sequence>MQDICAQIPVTDGAALSTNVGNQITNAATWGKQLLNLQEQSSILTKTLKFVTDVSSAVRDVAYAKSLLERQMYIVGRCTELLKRADGLDASLYRNVESSVSSVLVNNNSLIDLLTSTLTTRFKMNDSERLSMLMNIKAEQTQLLQNLHTTDMIISTTLATNDIMEYQLLK</sequence>
<dbReference type="EMBL" id="RCXL01000026">
    <property type="protein sequence ID" value="RYT70686.1"/>
    <property type="molecule type" value="Genomic_DNA"/>
</dbReference>
<gene>
    <name evidence="1" type="ORF">EAJ03_15225</name>
</gene>
<dbReference type="Proteomes" id="UP000291917">
    <property type="component" value="Unassembled WGS sequence"/>
</dbReference>
<evidence type="ECO:0008006" key="3">
    <source>
        <dbReference type="Google" id="ProtNLM"/>
    </source>
</evidence>
<reference evidence="1 2" key="1">
    <citation type="journal article" date="2019" name="Science, e1252229">
        <title>Invertible promoters mediate bacterial phase variation, antibiotic resistance, and host adaptation in the gut.</title>
        <authorList>
            <person name="Jiang X."/>
            <person name="Hall A.B."/>
            <person name="Arthur T.D."/>
            <person name="Plichta D.R."/>
            <person name="Covington C.T."/>
            <person name="Poyet M."/>
            <person name="Crothers J."/>
            <person name="Moses P.L."/>
            <person name="Tolonen A.C."/>
            <person name="Vlamakis H."/>
            <person name="Alm E.J."/>
            <person name="Xavier R.J."/>
        </authorList>
    </citation>
    <scope>NUCLEOTIDE SEQUENCE [LARGE SCALE GENOMIC DNA]</scope>
    <source>
        <strain evidence="2">bj_0095</strain>
    </source>
</reference>
<name>A0A4Q5GQ55_9BACE</name>
<proteinExistence type="predicted"/>
<comment type="caution">
    <text evidence="1">The sequence shown here is derived from an EMBL/GenBank/DDBJ whole genome shotgun (WGS) entry which is preliminary data.</text>
</comment>
<evidence type="ECO:0000313" key="2">
    <source>
        <dbReference type="Proteomes" id="UP000291917"/>
    </source>
</evidence>